<dbReference type="Gene3D" id="1.10.10.60">
    <property type="entry name" value="Homeodomain-like"/>
    <property type="match status" value="1"/>
</dbReference>
<dbReference type="Proteomes" id="UP000831327">
    <property type="component" value="Chromosome"/>
</dbReference>
<evidence type="ECO:0000313" key="5">
    <source>
        <dbReference type="EMBL" id="BDG70452.1"/>
    </source>
</evidence>
<keyword evidence="1" id="KW-0805">Transcription regulation</keyword>
<keyword evidence="2" id="KW-0238">DNA-binding</keyword>
<dbReference type="InterPro" id="IPR018060">
    <property type="entry name" value="HTH_AraC"/>
</dbReference>
<evidence type="ECO:0000256" key="1">
    <source>
        <dbReference type="ARBA" id="ARBA00023015"/>
    </source>
</evidence>
<keyword evidence="6" id="KW-1185">Reference proteome</keyword>
<keyword evidence="3" id="KW-0804">Transcription</keyword>
<evidence type="ECO:0000256" key="2">
    <source>
        <dbReference type="ARBA" id="ARBA00023125"/>
    </source>
</evidence>
<protein>
    <recommendedName>
        <fullName evidence="4">HTH araC/xylS-type domain-containing protein</fullName>
    </recommendedName>
</protein>
<name>A0ABN6NY74_9PROT</name>
<evidence type="ECO:0000313" key="6">
    <source>
        <dbReference type="Proteomes" id="UP000831327"/>
    </source>
</evidence>
<dbReference type="PANTHER" id="PTHR47894">
    <property type="entry name" value="HTH-TYPE TRANSCRIPTIONAL REGULATOR GADX"/>
    <property type="match status" value="1"/>
</dbReference>
<dbReference type="Pfam" id="PF12833">
    <property type="entry name" value="HTH_18"/>
    <property type="match status" value="1"/>
</dbReference>
<dbReference type="PROSITE" id="PS01124">
    <property type="entry name" value="HTH_ARAC_FAMILY_2"/>
    <property type="match status" value="1"/>
</dbReference>
<reference evidence="5 6" key="1">
    <citation type="journal article" date="2016" name="Microbes Environ.">
        <title>Phylogenetically diverse aerobic anoxygenic phototrophic bacteria isolated from epilithic biofilms in Tama river, Japan.</title>
        <authorList>
            <person name="Hirose S."/>
            <person name="Matsuura K."/>
            <person name="Haruta S."/>
        </authorList>
    </citation>
    <scope>NUCLEOTIDE SEQUENCE [LARGE SCALE GENOMIC DNA]</scope>
    <source>
        <strain evidence="5 6">S08</strain>
    </source>
</reference>
<feature type="domain" description="HTH araC/xylS-type" evidence="4">
    <location>
        <begin position="1"/>
        <end position="68"/>
    </location>
</feature>
<dbReference type="SMART" id="SM00342">
    <property type="entry name" value="HTH_ARAC"/>
    <property type="match status" value="1"/>
</dbReference>
<dbReference type="InterPro" id="IPR009057">
    <property type="entry name" value="Homeodomain-like_sf"/>
</dbReference>
<accession>A0ABN6NY74</accession>
<organism evidence="5 6">
    <name type="scientific">Roseomonas fluvialis</name>
    <dbReference type="NCBI Taxonomy" id="1750527"/>
    <lineage>
        <taxon>Bacteria</taxon>
        <taxon>Pseudomonadati</taxon>
        <taxon>Pseudomonadota</taxon>
        <taxon>Alphaproteobacteria</taxon>
        <taxon>Acetobacterales</taxon>
        <taxon>Roseomonadaceae</taxon>
        <taxon>Roseomonas</taxon>
    </lineage>
</organism>
<gene>
    <name evidence="5" type="ORF">Rmf_03810</name>
</gene>
<proteinExistence type="predicted"/>
<sequence>MNRRLQGEGTSFRRVLDQARHEMACQLLGTTRMAVTEIGTALGYATPPGFVRTFRRSAGLPAREWRRTQDRTQTV</sequence>
<evidence type="ECO:0000259" key="4">
    <source>
        <dbReference type="PROSITE" id="PS01124"/>
    </source>
</evidence>
<dbReference type="SUPFAM" id="SSF46689">
    <property type="entry name" value="Homeodomain-like"/>
    <property type="match status" value="1"/>
</dbReference>
<dbReference type="EMBL" id="AP025637">
    <property type="protein sequence ID" value="BDG70452.1"/>
    <property type="molecule type" value="Genomic_DNA"/>
</dbReference>
<evidence type="ECO:0000256" key="3">
    <source>
        <dbReference type="ARBA" id="ARBA00023163"/>
    </source>
</evidence>
<dbReference type="PANTHER" id="PTHR47894:SF4">
    <property type="entry name" value="HTH-TYPE TRANSCRIPTIONAL REGULATOR GADX"/>
    <property type="match status" value="1"/>
</dbReference>